<keyword evidence="7" id="KW-1185">Reference proteome</keyword>
<dbReference type="InterPro" id="IPR003689">
    <property type="entry name" value="ZIP"/>
</dbReference>
<dbReference type="STRING" id="647171.MetfoDRAFT_1219"/>
<feature type="transmembrane region" description="Helical" evidence="5">
    <location>
        <begin position="212"/>
        <end position="230"/>
    </location>
</feature>
<keyword evidence="3 5" id="KW-1133">Transmembrane helix</keyword>
<keyword evidence="4 5" id="KW-0472">Membrane</keyword>
<dbReference type="GO" id="GO:0046873">
    <property type="term" value="F:metal ion transmembrane transporter activity"/>
    <property type="evidence" value="ECO:0007669"/>
    <property type="project" value="InterPro"/>
</dbReference>
<reference evidence="6 7" key="1">
    <citation type="submission" date="2011-09" db="EMBL/GenBank/DDBJ databases">
        <title>The draft genome of Methanotorris formicicus Mc-S-70.</title>
        <authorList>
            <consortium name="US DOE Joint Genome Institute (JGI-PGF)"/>
            <person name="Lucas S."/>
            <person name="Han J."/>
            <person name="Lapidus A."/>
            <person name="Cheng J.-F."/>
            <person name="Goodwin L."/>
            <person name="Pitluck S."/>
            <person name="Peters L."/>
            <person name="Land M.L."/>
            <person name="Hauser L."/>
            <person name="Sieprawska-Lupa M."/>
            <person name="Takai K."/>
            <person name="Miyazaki J."/>
            <person name="Whitman W."/>
            <person name="Woyke T.J."/>
        </authorList>
    </citation>
    <scope>NUCLEOTIDE SEQUENCE [LARGE SCALE GENOMIC DNA]</scope>
    <source>
        <strain evidence="6 7">Mc-S-70</strain>
    </source>
</reference>
<accession>H1KZJ6</accession>
<dbReference type="OrthoDB" id="62226at2157"/>
<feature type="transmembrane region" description="Helical" evidence="5">
    <location>
        <begin position="184"/>
        <end position="205"/>
    </location>
</feature>
<feature type="transmembrane region" description="Helical" evidence="5">
    <location>
        <begin position="158"/>
        <end position="178"/>
    </location>
</feature>
<dbReference type="RefSeq" id="WP_007044651.1">
    <property type="nucleotide sequence ID" value="NZ_AGJL01000029.1"/>
</dbReference>
<feature type="transmembrane region" description="Helical" evidence="5">
    <location>
        <begin position="6"/>
        <end position="25"/>
    </location>
</feature>
<keyword evidence="2 5" id="KW-0812">Transmembrane</keyword>
<name>H1KZJ6_9EURY</name>
<comment type="subcellular location">
    <subcellularLocation>
        <location evidence="1">Membrane</location>
        <topology evidence="1">Multi-pass membrane protein</topology>
    </subcellularLocation>
</comment>
<dbReference type="AlphaFoldDB" id="H1KZJ6"/>
<feature type="transmembrane region" description="Helical" evidence="5">
    <location>
        <begin position="62"/>
        <end position="79"/>
    </location>
</feature>
<evidence type="ECO:0000256" key="5">
    <source>
        <dbReference type="SAM" id="Phobius"/>
    </source>
</evidence>
<dbReference type="Pfam" id="PF02535">
    <property type="entry name" value="Zip"/>
    <property type="match status" value="1"/>
</dbReference>
<dbReference type="Proteomes" id="UP000003706">
    <property type="component" value="Unassembled WGS sequence"/>
</dbReference>
<evidence type="ECO:0000256" key="4">
    <source>
        <dbReference type="ARBA" id="ARBA00023136"/>
    </source>
</evidence>
<dbReference type="PATRIC" id="fig|647171.4.peg.1197"/>
<sequence>MINEAIFISLLSFIVMLVGELMAYYSISLKYRYEYEAFSYGFILGVATLVLIPSGYFENSSIYVIFGVLLVILMDKYLAFCPLCKKYCEECGVDEIKVKLIYPISFFIHTFIDGLIIAVSFIGHLGISLYLAILLHKLPAGFVLLSPLKSTYKNPLPIGAIVSFGTVLGTIVGLSLFSNMPIEPLISVSGGVFIATFLLLASHAYEHAPEKVINPLIFGFLVVGFLSLLGHH</sequence>
<dbReference type="GO" id="GO:0016020">
    <property type="term" value="C:membrane"/>
    <property type="evidence" value="ECO:0007669"/>
    <property type="project" value="UniProtKB-SubCell"/>
</dbReference>
<dbReference type="EMBL" id="AGJL01000029">
    <property type="protein sequence ID" value="EHP85889.1"/>
    <property type="molecule type" value="Genomic_DNA"/>
</dbReference>
<protein>
    <submittedName>
        <fullName evidence="6">Zinc/iron permease</fullName>
    </submittedName>
</protein>
<evidence type="ECO:0000313" key="6">
    <source>
        <dbReference type="EMBL" id="EHP85889.1"/>
    </source>
</evidence>
<evidence type="ECO:0000313" key="7">
    <source>
        <dbReference type="Proteomes" id="UP000003706"/>
    </source>
</evidence>
<organism evidence="6 7">
    <name type="scientific">Methanotorris formicicus Mc-S-70</name>
    <dbReference type="NCBI Taxonomy" id="647171"/>
    <lineage>
        <taxon>Archaea</taxon>
        <taxon>Methanobacteriati</taxon>
        <taxon>Methanobacteriota</taxon>
        <taxon>Methanomada group</taxon>
        <taxon>Methanococci</taxon>
        <taxon>Methanococcales</taxon>
        <taxon>Methanocaldococcaceae</taxon>
        <taxon>Methanotorris</taxon>
    </lineage>
</organism>
<proteinExistence type="predicted"/>
<comment type="caution">
    <text evidence="6">The sequence shown here is derived from an EMBL/GenBank/DDBJ whole genome shotgun (WGS) entry which is preliminary data.</text>
</comment>
<feature type="transmembrane region" description="Helical" evidence="5">
    <location>
        <begin position="37"/>
        <end position="56"/>
    </location>
</feature>
<evidence type="ECO:0000256" key="3">
    <source>
        <dbReference type="ARBA" id="ARBA00022989"/>
    </source>
</evidence>
<evidence type="ECO:0000256" key="1">
    <source>
        <dbReference type="ARBA" id="ARBA00004141"/>
    </source>
</evidence>
<evidence type="ECO:0000256" key="2">
    <source>
        <dbReference type="ARBA" id="ARBA00022692"/>
    </source>
</evidence>
<gene>
    <name evidence="6" type="ORF">MetfoDRAFT_1219</name>
</gene>